<accession>A0ABQ6Z9K1</accession>
<sequence length="143" mass="15939">MMEGHLTSLHRMALSLETLQALVAVSPFQWVHLTKADILTRCEAAGLNLPTYFNPIPAPAHYPGIGKTVVTRAVLDRVEKEDPRLAERLRTTLHKGGERDGERLMFKAMETMASSERMRKALSTLANSVRNDGCVEHTAKRAM</sequence>
<organism evidence="1 2">
    <name type="scientific">Pseudoxanthomonas daejeonensis</name>
    <dbReference type="NCBI Taxonomy" id="266062"/>
    <lineage>
        <taxon>Bacteria</taxon>
        <taxon>Pseudomonadati</taxon>
        <taxon>Pseudomonadota</taxon>
        <taxon>Gammaproteobacteria</taxon>
        <taxon>Lysobacterales</taxon>
        <taxon>Lysobacteraceae</taxon>
        <taxon>Pseudoxanthomonas</taxon>
    </lineage>
</organism>
<reference evidence="1 2" key="1">
    <citation type="submission" date="2017-10" db="EMBL/GenBank/DDBJ databases">
        <title>Whole genome sequencing of members of genus Pseudoxanthomonas.</title>
        <authorList>
            <person name="Kumar S."/>
            <person name="Bansal K."/>
            <person name="Kaur A."/>
            <person name="Patil P."/>
            <person name="Sharma S."/>
            <person name="Patil P.B."/>
        </authorList>
    </citation>
    <scope>NUCLEOTIDE SEQUENCE [LARGE SCALE GENOMIC DNA]</scope>
    <source>
        <strain evidence="1 2">DSM 17801</strain>
    </source>
</reference>
<dbReference type="Proteomes" id="UP000788419">
    <property type="component" value="Unassembled WGS sequence"/>
</dbReference>
<evidence type="ECO:0000313" key="1">
    <source>
        <dbReference type="EMBL" id="KAF1695996.1"/>
    </source>
</evidence>
<keyword evidence="2" id="KW-1185">Reference proteome</keyword>
<proteinExistence type="predicted"/>
<comment type="caution">
    <text evidence="1">The sequence shown here is derived from an EMBL/GenBank/DDBJ whole genome shotgun (WGS) entry which is preliminary data.</text>
</comment>
<gene>
    <name evidence="1" type="ORF">CSC65_05735</name>
</gene>
<protein>
    <submittedName>
        <fullName evidence="1">Uncharacterized protein</fullName>
    </submittedName>
</protein>
<name>A0ABQ6Z9K1_9GAMM</name>
<evidence type="ECO:0000313" key="2">
    <source>
        <dbReference type="Proteomes" id="UP000788419"/>
    </source>
</evidence>
<dbReference type="EMBL" id="PDWN01000004">
    <property type="protein sequence ID" value="KAF1695996.1"/>
    <property type="molecule type" value="Genomic_DNA"/>
</dbReference>